<dbReference type="GeneID" id="105273976"/>
<sequence>MSRSLNVKKKSLLKIEDSLEFNKENVSVTSNQFKEQDSPKIGELREAFEKMAIDEPRPPRKRRVLTKPNAIYNNMEVTKENHKEKEKNKSRQARTIEKSLNKKEPTGANKTDSKRMVKIKSVNKIKETEQSSCEKKDKKRTNVPSTSTDSFLESKVKGKLPRKRVANNDKSNNNEFPMKIPIPRKSSADNLTSAPMKRGLRSTTGNKDSSMPSTSIVNKNNPKANKEEMNSTKAQVTNKTRKSELTSHKSASWKIHKIEVPTLPSYSNNNVSMPQSTNSMKPKEKGKAPTSSEKSPTPQLASPTLALLKREKPSPQSPVASVSVKLECRRLSPAVSTTILAAVDMNKCEKSTTHERDIFNNKPANKKELRKGADSHSTSLIQNVAGEKFEKDREYSSELSQSNPRSSKEATTTKSQGKAVGKSEGEDSRKKATERQRQRKEKKLARAFETLAVRFVSTAKKMGYLDDTGENSSVDDTDDSEHSTDCSCSSCSSYSSTECSCSSSTDTSSSYFTEYTISGSSTSSQYSDSSDSTDND</sequence>
<dbReference type="Proteomes" id="UP000694866">
    <property type="component" value="Unplaced"/>
</dbReference>
<proteinExistence type="predicted"/>
<feature type="compositionally biased region" description="Polar residues" evidence="1">
    <location>
        <begin position="264"/>
        <end position="280"/>
    </location>
</feature>
<evidence type="ECO:0000256" key="1">
    <source>
        <dbReference type="SAM" id="MobiDB-lite"/>
    </source>
</evidence>
<feature type="region of interest" description="Disordered" evidence="1">
    <location>
        <begin position="517"/>
        <end position="536"/>
    </location>
</feature>
<feature type="compositionally biased region" description="Polar residues" evidence="1">
    <location>
        <begin position="397"/>
        <end position="416"/>
    </location>
</feature>
<feature type="compositionally biased region" description="Acidic residues" evidence="1">
    <location>
        <begin position="467"/>
        <end position="479"/>
    </location>
</feature>
<accession>A0A9R1UAJ1</accession>
<dbReference type="AlphaFoldDB" id="A0A9R1UAJ1"/>
<feature type="compositionally biased region" description="Low complexity" evidence="1">
    <location>
        <begin position="517"/>
        <end position="530"/>
    </location>
</feature>
<gene>
    <name evidence="3" type="primary">LOC105273976</name>
</gene>
<evidence type="ECO:0000313" key="2">
    <source>
        <dbReference type="Proteomes" id="UP000694866"/>
    </source>
</evidence>
<feature type="compositionally biased region" description="Basic and acidic residues" evidence="1">
    <location>
        <begin position="124"/>
        <end position="136"/>
    </location>
</feature>
<keyword evidence="2" id="KW-1185">Reference proteome</keyword>
<feature type="compositionally biased region" description="Basic and acidic residues" evidence="1">
    <location>
        <begin position="77"/>
        <end position="115"/>
    </location>
</feature>
<feature type="compositionally biased region" description="Polar residues" evidence="1">
    <location>
        <begin position="289"/>
        <end position="302"/>
    </location>
</feature>
<dbReference type="KEGG" id="fas:105273976"/>
<feature type="compositionally biased region" description="Basic and acidic residues" evidence="1">
    <location>
        <begin position="346"/>
        <end position="374"/>
    </location>
</feature>
<feature type="compositionally biased region" description="Low complexity" evidence="1">
    <location>
        <begin position="485"/>
        <end position="509"/>
    </location>
</feature>
<dbReference type="RefSeq" id="XP_011315041.1">
    <property type="nucleotide sequence ID" value="XM_011316739.1"/>
</dbReference>
<evidence type="ECO:0000313" key="3">
    <source>
        <dbReference type="RefSeq" id="XP_011315041.1"/>
    </source>
</evidence>
<feature type="region of interest" description="Disordered" evidence="1">
    <location>
        <begin position="53"/>
        <end position="445"/>
    </location>
</feature>
<feature type="region of interest" description="Disordered" evidence="1">
    <location>
        <begin position="459"/>
        <end position="509"/>
    </location>
</feature>
<name>A0A9R1UAJ1_9HYME</name>
<reference evidence="3" key="1">
    <citation type="submission" date="2025-08" db="UniProtKB">
        <authorList>
            <consortium name="RefSeq"/>
        </authorList>
    </citation>
    <scope>IDENTIFICATION</scope>
    <source>
        <strain evidence="3">USDA-PBARC FA_bdor</strain>
        <tissue evidence="3">Whole organism</tissue>
    </source>
</reference>
<feature type="compositionally biased region" description="Polar residues" evidence="1">
    <location>
        <begin position="142"/>
        <end position="151"/>
    </location>
</feature>
<dbReference type="OrthoDB" id="10586812at2759"/>
<organism evidence="2 3">
    <name type="scientific">Fopius arisanus</name>
    <dbReference type="NCBI Taxonomy" id="64838"/>
    <lineage>
        <taxon>Eukaryota</taxon>
        <taxon>Metazoa</taxon>
        <taxon>Ecdysozoa</taxon>
        <taxon>Arthropoda</taxon>
        <taxon>Hexapoda</taxon>
        <taxon>Insecta</taxon>
        <taxon>Pterygota</taxon>
        <taxon>Neoptera</taxon>
        <taxon>Endopterygota</taxon>
        <taxon>Hymenoptera</taxon>
        <taxon>Apocrita</taxon>
        <taxon>Ichneumonoidea</taxon>
        <taxon>Braconidae</taxon>
        <taxon>Opiinae</taxon>
        <taxon>Fopius</taxon>
    </lineage>
</organism>
<feature type="compositionally biased region" description="Basic and acidic residues" evidence="1">
    <location>
        <begin position="421"/>
        <end position="436"/>
    </location>
</feature>
<feature type="compositionally biased region" description="Basic and acidic residues" evidence="1">
    <location>
        <begin position="387"/>
        <end position="396"/>
    </location>
</feature>
<protein>
    <submittedName>
        <fullName evidence="3">Uncharacterized protein</fullName>
    </submittedName>
</protein>
<feature type="compositionally biased region" description="Polar residues" evidence="1">
    <location>
        <begin position="201"/>
        <end position="223"/>
    </location>
</feature>